<dbReference type="PANTHER" id="PTHR16024:SF6">
    <property type="entry name" value="XK-RELATED PROTEIN"/>
    <property type="match status" value="1"/>
</dbReference>
<dbReference type="Pfam" id="PF09815">
    <property type="entry name" value="XK-related"/>
    <property type="match status" value="1"/>
</dbReference>
<evidence type="ECO:0000256" key="3">
    <source>
        <dbReference type="ARBA" id="ARBA00022475"/>
    </source>
</evidence>
<keyword evidence="7" id="KW-0040">ANK repeat</keyword>
<dbReference type="PANTHER" id="PTHR16024">
    <property type="entry name" value="XK-RELATED PROTEIN"/>
    <property type="match status" value="1"/>
</dbReference>
<evidence type="ECO:0000313" key="9">
    <source>
        <dbReference type="EMBL" id="KAK8371862.1"/>
    </source>
</evidence>
<dbReference type="EMBL" id="JARAKH010006400">
    <property type="protein sequence ID" value="KAK8371862.1"/>
    <property type="molecule type" value="Genomic_DNA"/>
</dbReference>
<dbReference type="InterPro" id="IPR002110">
    <property type="entry name" value="Ankyrin_rpt"/>
</dbReference>
<organism evidence="9 10">
    <name type="scientific">Scylla paramamosain</name>
    <name type="common">Mud crab</name>
    <dbReference type="NCBI Taxonomy" id="85552"/>
    <lineage>
        <taxon>Eukaryota</taxon>
        <taxon>Metazoa</taxon>
        <taxon>Ecdysozoa</taxon>
        <taxon>Arthropoda</taxon>
        <taxon>Crustacea</taxon>
        <taxon>Multicrustacea</taxon>
        <taxon>Malacostraca</taxon>
        <taxon>Eumalacostraca</taxon>
        <taxon>Eucarida</taxon>
        <taxon>Decapoda</taxon>
        <taxon>Pleocyemata</taxon>
        <taxon>Brachyura</taxon>
        <taxon>Eubrachyura</taxon>
        <taxon>Portunoidea</taxon>
        <taxon>Portunidae</taxon>
        <taxon>Portuninae</taxon>
        <taxon>Scylla</taxon>
    </lineage>
</organism>
<keyword evidence="5 8" id="KW-1133">Transmembrane helix</keyword>
<dbReference type="InterPro" id="IPR036770">
    <property type="entry name" value="Ankyrin_rpt-contain_sf"/>
</dbReference>
<dbReference type="GO" id="GO:0005886">
    <property type="term" value="C:plasma membrane"/>
    <property type="evidence" value="ECO:0007669"/>
    <property type="project" value="UniProtKB-SubCell"/>
</dbReference>
<dbReference type="InterPro" id="IPR050895">
    <property type="entry name" value="XK-related_scramblase"/>
</dbReference>
<evidence type="ECO:0000256" key="5">
    <source>
        <dbReference type="ARBA" id="ARBA00022989"/>
    </source>
</evidence>
<evidence type="ECO:0000256" key="1">
    <source>
        <dbReference type="ARBA" id="ARBA00004651"/>
    </source>
</evidence>
<dbReference type="Proteomes" id="UP001487740">
    <property type="component" value="Unassembled WGS sequence"/>
</dbReference>
<dbReference type="GO" id="GO:0043652">
    <property type="term" value="P:engulfment of apoptotic cell"/>
    <property type="evidence" value="ECO:0007669"/>
    <property type="project" value="TreeGrafter"/>
</dbReference>
<comment type="subcellular location">
    <subcellularLocation>
        <location evidence="1">Cell membrane</location>
        <topology evidence="1">Multi-pass membrane protein</topology>
    </subcellularLocation>
    <subcellularLocation>
        <location evidence="8">Membrane</location>
        <topology evidence="8">Multi-pass membrane protein</topology>
    </subcellularLocation>
</comment>
<dbReference type="Pfam" id="PF12796">
    <property type="entry name" value="Ank_2"/>
    <property type="match status" value="1"/>
</dbReference>
<feature type="transmembrane region" description="Helical" evidence="8">
    <location>
        <begin position="234"/>
        <end position="256"/>
    </location>
</feature>
<sequence>MERVEPILKFYVGPTLLHWAASKGYHDLVVDLLVRGLSVDACDRLGRTPLGLATFAGHSSTVSTLLQENAALSAEDKDWRIISREEVGLCLVRVIEETAVCSFDAARSECFTLLYLAAQQGYPNMMHRLVPEENIMTLSTLVMRVTITNVMEAILESAFQLILQLYIVGTHYTELDQAYDVTLGSILSLSPLGHNTQLSKQVFSVLISLVSLTWSFTSYHRFSKLRGLTILDTLPLLFTIFFQVVSRAIACTVFTLAHTWKVFVVLGVHFVMVLVFKLKLEER</sequence>
<evidence type="ECO:0000313" key="10">
    <source>
        <dbReference type="Proteomes" id="UP001487740"/>
    </source>
</evidence>
<gene>
    <name evidence="9" type="ORF">O3P69_011849</name>
</gene>
<comment type="similarity">
    <text evidence="2 8">Belongs to the XK family.</text>
</comment>
<evidence type="ECO:0000256" key="2">
    <source>
        <dbReference type="ARBA" id="ARBA00008789"/>
    </source>
</evidence>
<feature type="repeat" description="ANK" evidence="7">
    <location>
        <begin position="12"/>
        <end position="44"/>
    </location>
</feature>
<dbReference type="PROSITE" id="PS50088">
    <property type="entry name" value="ANK_REPEAT"/>
    <property type="match status" value="2"/>
</dbReference>
<proteinExistence type="inferred from homology"/>
<dbReference type="GO" id="GO:1902742">
    <property type="term" value="P:apoptotic process involved in development"/>
    <property type="evidence" value="ECO:0007669"/>
    <property type="project" value="TreeGrafter"/>
</dbReference>
<keyword evidence="4 8" id="KW-0812">Transmembrane</keyword>
<feature type="transmembrane region" description="Helical" evidence="8">
    <location>
        <begin position="262"/>
        <end position="280"/>
    </location>
</feature>
<dbReference type="InterPro" id="IPR018629">
    <property type="entry name" value="XK-rel"/>
</dbReference>
<evidence type="ECO:0000256" key="4">
    <source>
        <dbReference type="ARBA" id="ARBA00022692"/>
    </source>
</evidence>
<protein>
    <recommendedName>
        <fullName evidence="8">XK-related protein</fullName>
    </recommendedName>
</protein>
<name>A0AAW0SAR9_SCYPA</name>
<comment type="caution">
    <text evidence="9">The sequence shown here is derived from an EMBL/GenBank/DDBJ whole genome shotgun (WGS) entry which is preliminary data.</text>
</comment>
<accession>A0AAW0SAR9</accession>
<dbReference type="PROSITE" id="PS50297">
    <property type="entry name" value="ANK_REP_REGION"/>
    <property type="match status" value="2"/>
</dbReference>
<evidence type="ECO:0000256" key="6">
    <source>
        <dbReference type="ARBA" id="ARBA00023136"/>
    </source>
</evidence>
<dbReference type="AlphaFoldDB" id="A0AAW0SAR9"/>
<reference evidence="9 10" key="1">
    <citation type="submission" date="2023-03" db="EMBL/GenBank/DDBJ databases">
        <title>High-quality genome of Scylla paramamosain provides insights in environmental adaptation.</title>
        <authorList>
            <person name="Zhang L."/>
        </authorList>
    </citation>
    <scope>NUCLEOTIDE SEQUENCE [LARGE SCALE GENOMIC DNA]</scope>
    <source>
        <strain evidence="9">LZ_2023a</strain>
        <tissue evidence="9">Muscle</tissue>
    </source>
</reference>
<dbReference type="SUPFAM" id="SSF48403">
    <property type="entry name" value="Ankyrin repeat"/>
    <property type="match status" value="1"/>
</dbReference>
<dbReference type="Gene3D" id="1.25.40.20">
    <property type="entry name" value="Ankyrin repeat-containing domain"/>
    <property type="match status" value="1"/>
</dbReference>
<keyword evidence="3" id="KW-1003">Cell membrane</keyword>
<dbReference type="SMART" id="SM00248">
    <property type="entry name" value="ANK"/>
    <property type="match status" value="3"/>
</dbReference>
<evidence type="ECO:0000256" key="8">
    <source>
        <dbReference type="RuleBase" id="RU910716"/>
    </source>
</evidence>
<evidence type="ECO:0000256" key="7">
    <source>
        <dbReference type="PROSITE-ProRule" id="PRU00023"/>
    </source>
</evidence>
<dbReference type="GO" id="GO:0070782">
    <property type="term" value="P:phosphatidylserine exposure on apoptotic cell surface"/>
    <property type="evidence" value="ECO:0007669"/>
    <property type="project" value="TreeGrafter"/>
</dbReference>
<feature type="repeat" description="ANK" evidence="7">
    <location>
        <begin position="45"/>
        <end position="77"/>
    </location>
</feature>
<keyword evidence="6 8" id="KW-0472">Membrane</keyword>
<keyword evidence="10" id="KW-1185">Reference proteome</keyword>
<comment type="caution">
    <text evidence="8">Lacks conserved residue(s) required for the propagation of feature annotation.</text>
</comment>